<protein>
    <submittedName>
        <fullName evidence="2">Uncharacterized protein</fullName>
    </submittedName>
</protein>
<dbReference type="Proteomes" id="UP001604336">
    <property type="component" value="Unassembled WGS sequence"/>
</dbReference>
<comment type="caution">
    <text evidence="2">The sequence shown here is derived from an EMBL/GenBank/DDBJ whole genome shotgun (WGS) entry which is preliminary data.</text>
</comment>
<gene>
    <name evidence="2" type="ORF">Adt_36067</name>
</gene>
<feature type="compositionally biased region" description="Polar residues" evidence="1">
    <location>
        <begin position="101"/>
        <end position="110"/>
    </location>
</feature>
<feature type="compositionally biased region" description="Polar residues" evidence="1">
    <location>
        <begin position="52"/>
        <end position="61"/>
    </location>
</feature>
<dbReference type="PANTHER" id="PTHR33544">
    <property type="entry name" value="DUF4005 DOMAIN-CONTAINING PROTEIN-RELATED"/>
    <property type="match status" value="1"/>
</dbReference>
<sequence length="141" mass="15047">MLMQNNGWPLGLGNMNVRFAVAETSVNAAAEAMPYASHRIRSSSSSSISSSNLDTESASSFFPDQSVSLGRLIGIGPGNTGSMHCPNTDTGRQHENLSHPRGSQANTPTDSEMCRLSDVTAPVVWIPPVFRQLKLNTDAAE</sequence>
<accession>A0ABD1QKC7</accession>
<feature type="region of interest" description="Disordered" evidence="1">
    <location>
        <begin position="39"/>
        <end position="61"/>
    </location>
</feature>
<organism evidence="2 3">
    <name type="scientific">Abeliophyllum distichum</name>
    <dbReference type="NCBI Taxonomy" id="126358"/>
    <lineage>
        <taxon>Eukaryota</taxon>
        <taxon>Viridiplantae</taxon>
        <taxon>Streptophyta</taxon>
        <taxon>Embryophyta</taxon>
        <taxon>Tracheophyta</taxon>
        <taxon>Spermatophyta</taxon>
        <taxon>Magnoliopsida</taxon>
        <taxon>eudicotyledons</taxon>
        <taxon>Gunneridae</taxon>
        <taxon>Pentapetalae</taxon>
        <taxon>asterids</taxon>
        <taxon>lamiids</taxon>
        <taxon>Lamiales</taxon>
        <taxon>Oleaceae</taxon>
        <taxon>Forsythieae</taxon>
        <taxon>Abeliophyllum</taxon>
    </lineage>
</organism>
<reference evidence="3" key="1">
    <citation type="submission" date="2024-07" db="EMBL/GenBank/DDBJ databases">
        <title>Two chromosome-level genome assemblies of Korean endemic species Abeliophyllum distichum and Forsythia ovata (Oleaceae).</title>
        <authorList>
            <person name="Jang H."/>
        </authorList>
    </citation>
    <scope>NUCLEOTIDE SEQUENCE [LARGE SCALE GENOMIC DNA]</scope>
</reference>
<dbReference type="AlphaFoldDB" id="A0ABD1QKC7"/>
<evidence type="ECO:0000313" key="3">
    <source>
        <dbReference type="Proteomes" id="UP001604336"/>
    </source>
</evidence>
<feature type="region of interest" description="Disordered" evidence="1">
    <location>
        <begin position="78"/>
        <end position="111"/>
    </location>
</feature>
<proteinExistence type="predicted"/>
<keyword evidence="3" id="KW-1185">Reference proteome</keyword>
<feature type="compositionally biased region" description="Polar residues" evidence="1">
    <location>
        <begin position="80"/>
        <end position="90"/>
    </location>
</feature>
<name>A0ABD1QKC7_9LAMI</name>
<dbReference type="InterPro" id="IPR040344">
    <property type="entry name" value="At3g17950-like"/>
</dbReference>
<evidence type="ECO:0000313" key="2">
    <source>
        <dbReference type="EMBL" id="KAL2475331.1"/>
    </source>
</evidence>
<dbReference type="PANTHER" id="PTHR33544:SF14">
    <property type="entry name" value="PROTEIN, PUTATIVE-RELATED"/>
    <property type="match status" value="1"/>
</dbReference>
<dbReference type="EMBL" id="JBFOLK010000011">
    <property type="protein sequence ID" value="KAL2475331.1"/>
    <property type="molecule type" value="Genomic_DNA"/>
</dbReference>
<feature type="compositionally biased region" description="Low complexity" evidence="1">
    <location>
        <begin position="42"/>
        <end position="51"/>
    </location>
</feature>
<evidence type="ECO:0000256" key="1">
    <source>
        <dbReference type="SAM" id="MobiDB-lite"/>
    </source>
</evidence>